<dbReference type="OrthoDB" id="9810718at2"/>
<organism evidence="3 4">
    <name type="scientific">Amycolatopsis pithecellobii</name>
    <dbReference type="NCBI Taxonomy" id="664692"/>
    <lineage>
        <taxon>Bacteria</taxon>
        <taxon>Bacillati</taxon>
        <taxon>Actinomycetota</taxon>
        <taxon>Actinomycetes</taxon>
        <taxon>Pseudonocardiales</taxon>
        <taxon>Pseudonocardiaceae</taxon>
        <taxon>Amycolatopsis</taxon>
    </lineage>
</organism>
<comment type="similarity">
    <text evidence="1">Belongs to the CapA family.</text>
</comment>
<feature type="domain" description="Capsule synthesis protein CapA" evidence="2">
    <location>
        <begin position="14"/>
        <end position="333"/>
    </location>
</feature>
<accession>A0A6N7YM65</accession>
<dbReference type="PANTHER" id="PTHR33393:SF13">
    <property type="entry name" value="PGA BIOSYNTHESIS PROTEIN CAPA"/>
    <property type="match status" value="1"/>
</dbReference>
<dbReference type="SMART" id="SM00854">
    <property type="entry name" value="PGA_cap"/>
    <property type="match status" value="1"/>
</dbReference>
<reference evidence="3 4" key="1">
    <citation type="submission" date="2019-11" db="EMBL/GenBank/DDBJ databases">
        <title>Draft genome of Amycolatopsis RM579.</title>
        <authorList>
            <person name="Duangmal K."/>
            <person name="Mingma R."/>
        </authorList>
    </citation>
    <scope>NUCLEOTIDE SEQUENCE [LARGE SCALE GENOMIC DNA]</scope>
    <source>
        <strain evidence="3 4">RM579</strain>
    </source>
</reference>
<dbReference type="AlphaFoldDB" id="A0A6N7YM65"/>
<dbReference type="Proteomes" id="UP000440096">
    <property type="component" value="Unassembled WGS sequence"/>
</dbReference>
<evidence type="ECO:0000259" key="2">
    <source>
        <dbReference type="SMART" id="SM00854"/>
    </source>
</evidence>
<gene>
    <name evidence="3" type="ORF">GKO32_03010</name>
</gene>
<dbReference type="CDD" id="cd07381">
    <property type="entry name" value="MPP_CapA"/>
    <property type="match status" value="1"/>
</dbReference>
<keyword evidence="4" id="KW-1185">Reference proteome</keyword>
<sequence>MTPSIATNVDDDFTLAAAGDLLAPGAVSVHGRNRDLVRVLRSADVTMANFEGPAIDLRAPGHEPVGGGAGWPLVSVPVELPRFLKDWGFDMVGFANNHTGDWGPKGARETIRLLDAAGIRSAGFGETRSAARAPAFFATPKGRVALVAFTATFRESDAAMDPFGIAPPVPGVSALHTTPIDIVSREQFQVLREIEAQHSAGGYRFGAAPDGDELRFRGNWFRVGDEPGTVFRINPDDEIDILRSIREAKQRANFVVVSVHNHEEPSSADPVLSGDGSAWPSQEPPEFLRTMARAAIDNGADAVVGHGPHVLLGIEIYRGRPIFYSLGDLFGGFEQVDLLPDAAPEGFDAKRQTAAEYWEQWWSYYAGDSTVYQSVIAESRFRDNNLTELRLHPVDLGQQRRLADRGFPETPSPEDALKILHRLQRLSEPFGTKITIEGETGVIRLP</sequence>
<dbReference type="SUPFAM" id="SSF56300">
    <property type="entry name" value="Metallo-dependent phosphatases"/>
    <property type="match status" value="1"/>
</dbReference>
<dbReference type="Pfam" id="PF09587">
    <property type="entry name" value="PGA_cap"/>
    <property type="match status" value="1"/>
</dbReference>
<evidence type="ECO:0000313" key="3">
    <source>
        <dbReference type="EMBL" id="MTD52948.1"/>
    </source>
</evidence>
<evidence type="ECO:0000313" key="4">
    <source>
        <dbReference type="Proteomes" id="UP000440096"/>
    </source>
</evidence>
<dbReference type="RefSeq" id="WP_154755208.1">
    <property type="nucleotide sequence ID" value="NZ_WMBA01000003.1"/>
</dbReference>
<protein>
    <submittedName>
        <fullName evidence="3">CapA family protein</fullName>
    </submittedName>
</protein>
<evidence type="ECO:0000256" key="1">
    <source>
        <dbReference type="ARBA" id="ARBA00005662"/>
    </source>
</evidence>
<comment type="caution">
    <text evidence="3">The sequence shown here is derived from an EMBL/GenBank/DDBJ whole genome shotgun (WGS) entry which is preliminary data.</text>
</comment>
<dbReference type="EMBL" id="WMBA01000003">
    <property type="protein sequence ID" value="MTD52948.1"/>
    <property type="molecule type" value="Genomic_DNA"/>
</dbReference>
<dbReference type="InterPro" id="IPR029052">
    <property type="entry name" value="Metallo-depent_PP-like"/>
</dbReference>
<name>A0A6N7YM65_9PSEU</name>
<dbReference type="InterPro" id="IPR052169">
    <property type="entry name" value="CW_Biosynth-Accessory"/>
</dbReference>
<proteinExistence type="inferred from homology"/>
<dbReference type="PANTHER" id="PTHR33393">
    <property type="entry name" value="POLYGLUTAMINE SYNTHESIS ACCESSORY PROTEIN RV0574C-RELATED"/>
    <property type="match status" value="1"/>
</dbReference>
<dbReference type="InterPro" id="IPR019079">
    <property type="entry name" value="Capsule_synth_CapA"/>
</dbReference>